<evidence type="ECO:0000313" key="4">
    <source>
        <dbReference type="Proteomes" id="UP001516588"/>
    </source>
</evidence>
<feature type="compositionally biased region" description="Basic residues" evidence="2">
    <location>
        <begin position="1"/>
        <end position="13"/>
    </location>
</feature>
<evidence type="ECO:0000313" key="3">
    <source>
        <dbReference type="EMBL" id="MBE5034838.1"/>
    </source>
</evidence>
<dbReference type="PANTHER" id="PTHR33449:SF1">
    <property type="entry name" value="NUCLEOID-ASSOCIATED PROTEIN YBAB"/>
    <property type="match status" value="1"/>
</dbReference>
<sequence>MGRNMRAGKKPKKAGAGNMKQQMAQMQAVQRQMEQLQSEISEMETTATSGGGAVSVTVNGDKEIKSITLQPEVVDPDDIEMLQDLIMTAVNEAMRQMDEISSGEMSKLTSGLGLPPGLL</sequence>
<dbReference type="PIRSF" id="PIRSF004555">
    <property type="entry name" value="UCP004555"/>
    <property type="match status" value="1"/>
</dbReference>
<dbReference type="EMBL" id="JADCKA010000001">
    <property type="protein sequence ID" value="MBE5034838.1"/>
    <property type="molecule type" value="Genomic_DNA"/>
</dbReference>
<comment type="caution">
    <text evidence="3">The sequence shown here is derived from an EMBL/GenBank/DDBJ whole genome shotgun (WGS) entry which is preliminary data.</text>
</comment>
<dbReference type="Proteomes" id="UP001516588">
    <property type="component" value="Unassembled WGS sequence"/>
</dbReference>
<dbReference type="HAMAP" id="MF_00274">
    <property type="entry name" value="DNA_YbaB_EbfC"/>
    <property type="match status" value="1"/>
</dbReference>
<comment type="function">
    <text evidence="1">Binds to DNA and alters its conformation. May be involved in regulation of gene expression, nucleoid organization and DNA protection.</text>
</comment>
<reference evidence="3 4" key="1">
    <citation type="submission" date="2020-10" db="EMBL/GenBank/DDBJ databases">
        <title>ChiBAC.</title>
        <authorList>
            <person name="Zenner C."/>
            <person name="Hitch T.C.A."/>
            <person name="Clavel T."/>
        </authorList>
    </citation>
    <scope>NUCLEOTIDE SEQUENCE [LARGE SCALE GENOMIC DNA]</scope>
    <source>
        <strain evidence="3 4">DSM 108706</strain>
    </source>
</reference>
<dbReference type="InterPro" id="IPR004401">
    <property type="entry name" value="YbaB/EbfC"/>
</dbReference>
<feature type="region of interest" description="Disordered" evidence="2">
    <location>
        <begin position="1"/>
        <end position="33"/>
    </location>
</feature>
<evidence type="ECO:0000256" key="2">
    <source>
        <dbReference type="SAM" id="MobiDB-lite"/>
    </source>
</evidence>
<dbReference type="Pfam" id="PF02575">
    <property type="entry name" value="YbaB_DNA_bd"/>
    <property type="match status" value="1"/>
</dbReference>
<proteinExistence type="inferred from homology"/>
<keyword evidence="1" id="KW-0238">DNA-binding</keyword>
<feature type="region of interest" description="Disordered" evidence="2">
    <location>
        <begin position="98"/>
        <end position="119"/>
    </location>
</feature>
<organism evidence="3 4">
    <name type="scientific">Gallibacter intestinalis</name>
    <dbReference type="NCBI Taxonomy" id="2779356"/>
    <lineage>
        <taxon>Bacteria</taxon>
        <taxon>Bacillati</taxon>
        <taxon>Bacillota</taxon>
        <taxon>Clostridia</taxon>
        <taxon>Eubacteriales</taxon>
        <taxon>Eubacteriaceae</taxon>
        <taxon>Gallibacter</taxon>
    </lineage>
</organism>
<protein>
    <recommendedName>
        <fullName evidence="1">Nucleoid-associated protein INF20_00850</fullName>
    </recommendedName>
</protein>
<comment type="subcellular location">
    <subcellularLocation>
        <location evidence="1">Cytoplasm</location>
        <location evidence="1">Nucleoid</location>
    </subcellularLocation>
</comment>
<dbReference type="NCBIfam" id="TIGR00103">
    <property type="entry name" value="DNA_YbaB_EbfC"/>
    <property type="match status" value="1"/>
</dbReference>
<keyword evidence="1" id="KW-0963">Cytoplasm</keyword>
<comment type="similarity">
    <text evidence="1">Belongs to the YbaB/EbfC family.</text>
</comment>
<accession>A0ABR9QVD9</accession>
<name>A0ABR9QVD9_9FIRM</name>
<gene>
    <name evidence="3" type="ORF">INF20_00850</name>
</gene>
<feature type="compositionally biased region" description="Low complexity" evidence="2">
    <location>
        <begin position="14"/>
        <end position="33"/>
    </location>
</feature>
<dbReference type="PANTHER" id="PTHR33449">
    <property type="entry name" value="NUCLEOID-ASSOCIATED PROTEIN YBAB"/>
    <property type="match status" value="1"/>
</dbReference>
<comment type="subunit">
    <text evidence="1">Homodimer.</text>
</comment>
<keyword evidence="4" id="KW-1185">Reference proteome</keyword>
<evidence type="ECO:0000256" key="1">
    <source>
        <dbReference type="HAMAP-Rule" id="MF_00274"/>
    </source>
</evidence>